<evidence type="ECO:0000256" key="15">
    <source>
        <dbReference type="RuleBase" id="RU000506"/>
    </source>
</evidence>
<feature type="domain" description="Galactose-1-phosphate uridyl transferase C-terminal" evidence="18">
    <location>
        <begin position="199"/>
        <end position="336"/>
    </location>
</feature>
<evidence type="ECO:0000256" key="16">
    <source>
        <dbReference type="SAM" id="MobiDB-lite"/>
    </source>
</evidence>
<keyword evidence="6 15" id="KW-0808">Transferase</keyword>
<dbReference type="InterPro" id="IPR001937">
    <property type="entry name" value="GalP_UDPtransf1"/>
</dbReference>
<dbReference type="InterPro" id="IPR005849">
    <property type="entry name" value="GalP_Utransf_N"/>
</dbReference>
<feature type="binding site" evidence="14">
    <location>
        <position position="174"/>
    </location>
    <ligand>
        <name>Zn(2+)</name>
        <dbReference type="ChEBI" id="CHEBI:29105"/>
    </ligand>
</feature>
<dbReference type="EC" id="2.7.7.12" evidence="4 12"/>
<keyword evidence="11 15" id="KW-0119">Carbohydrate metabolism</keyword>
<accession>A0A3M2M6E7</accession>
<evidence type="ECO:0000256" key="14">
    <source>
        <dbReference type="PIRSR" id="PIRSR000808-3"/>
    </source>
</evidence>
<keyword evidence="7 15" id="KW-0548">Nucleotidyltransferase</keyword>
<keyword evidence="8 14" id="KW-0479">Metal-binding</keyword>
<dbReference type="NCBIfam" id="TIGR00209">
    <property type="entry name" value="galT_1"/>
    <property type="match status" value="1"/>
</dbReference>
<evidence type="ECO:0000256" key="6">
    <source>
        <dbReference type="ARBA" id="ARBA00022679"/>
    </source>
</evidence>
<dbReference type="GO" id="GO:0033499">
    <property type="term" value="P:galactose catabolic process via UDP-galactose, Leloir pathway"/>
    <property type="evidence" value="ECO:0007669"/>
    <property type="project" value="TreeGrafter"/>
</dbReference>
<evidence type="ECO:0000256" key="4">
    <source>
        <dbReference type="ARBA" id="ARBA00012384"/>
    </source>
</evidence>
<protein>
    <recommendedName>
        <fullName evidence="5 12">Galactose-1-phosphate uridylyltransferase</fullName>
        <ecNumber evidence="4 12">2.7.7.12</ecNumber>
    </recommendedName>
</protein>
<feature type="domain" description="Galactose-1-phosphate uridyl transferase N-terminal" evidence="17">
    <location>
        <begin position="110"/>
        <end position="184"/>
    </location>
</feature>
<comment type="catalytic activity">
    <reaction evidence="1 15">
        <text>alpha-D-galactose 1-phosphate + UDP-alpha-D-glucose = alpha-D-glucose 1-phosphate + UDP-alpha-D-galactose</text>
        <dbReference type="Rhea" id="RHEA:13989"/>
        <dbReference type="ChEBI" id="CHEBI:58336"/>
        <dbReference type="ChEBI" id="CHEBI:58601"/>
        <dbReference type="ChEBI" id="CHEBI:58885"/>
        <dbReference type="ChEBI" id="CHEBI:66914"/>
        <dbReference type="EC" id="2.7.7.12"/>
    </reaction>
</comment>
<evidence type="ECO:0000256" key="8">
    <source>
        <dbReference type="ARBA" id="ARBA00022723"/>
    </source>
</evidence>
<comment type="similarity">
    <text evidence="3 15">Belongs to the galactose-1-phosphate uridylyltransferase type 1 family.</text>
</comment>
<keyword evidence="10 15" id="KW-0299">Galactose metabolism</keyword>
<dbReference type="InterPro" id="IPR019779">
    <property type="entry name" value="GalP_UDPtransf1_His-AS"/>
</dbReference>
<evidence type="ECO:0000256" key="1">
    <source>
        <dbReference type="ARBA" id="ARBA00001107"/>
    </source>
</evidence>
<evidence type="ECO:0000256" key="11">
    <source>
        <dbReference type="ARBA" id="ARBA00023277"/>
    </source>
</evidence>
<evidence type="ECO:0000256" key="2">
    <source>
        <dbReference type="ARBA" id="ARBA00004947"/>
    </source>
</evidence>
<keyword evidence="20" id="KW-1185">Reference proteome</keyword>
<dbReference type="InterPro" id="IPR036265">
    <property type="entry name" value="HIT-like_sf"/>
</dbReference>
<dbReference type="PANTHER" id="PTHR11943:SF1">
    <property type="entry name" value="GALACTOSE-1-PHOSPHATE URIDYLYLTRANSFERASE"/>
    <property type="match status" value="1"/>
</dbReference>
<dbReference type="PROSITE" id="PS00117">
    <property type="entry name" value="GAL_P_UDP_TRANSF_I"/>
    <property type="match status" value="1"/>
</dbReference>
<dbReference type="AlphaFoldDB" id="A0A3M2M6E7"/>
<dbReference type="PANTHER" id="PTHR11943">
    <property type="entry name" value="GALACTOSE-1-PHOSPHATE URIDYLYLTRANSFERASE"/>
    <property type="match status" value="1"/>
</dbReference>
<keyword evidence="9 14" id="KW-0862">Zinc</keyword>
<dbReference type="Pfam" id="PF02744">
    <property type="entry name" value="GalP_UDP_tr_C"/>
    <property type="match status" value="1"/>
</dbReference>
<feature type="binding site" evidence="14">
    <location>
        <position position="81"/>
    </location>
    <ligand>
        <name>Zn(2+)</name>
        <dbReference type="ChEBI" id="CHEBI:29105"/>
    </ligand>
</feature>
<comment type="cofactor">
    <cofactor evidence="14">
        <name>Zn(2+)</name>
        <dbReference type="ChEBI" id="CHEBI:29105"/>
    </cofactor>
    <text evidence="14">Binds 1 zinc ion per subunit.</text>
</comment>
<dbReference type="GO" id="GO:0008108">
    <property type="term" value="F:UDP-glucose:hexose-1-phosphate uridylyltransferase activity"/>
    <property type="evidence" value="ECO:0007669"/>
    <property type="project" value="UniProtKB-UniRule"/>
</dbReference>
<dbReference type="UniPathway" id="UPA00214"/>
<dbReference type="GO" id="GO:0005737">
    <property type="term" value="C:cytoplasm"/>
    <property type="evidence" value="ECO:0007669"/>
    <property type="project" value="TreeGrafter"/>
</dbReference>
<evidence type="ECO:0000259" key="17">
    <source>
        <dbReference type="Pfam" id="PF01087"/>
    </source>
</evidence>
<feature type="active site" description="Tele-UMP-histidine intermediate" evidence="13">
    <location>
        <position position="176"/>
    </location>
</feature>
<evidence type="ECO:0000256" key="9">
    <source>
        <dbReference type="ARBA" id="ARBA00022833"/>
    </source>
</evidence>
<dbReference type="RefSeq" id="WP_122194897.1">
    <property type="nucleotide sequence ID" value="NZ_JBHSKC010000025.1"/>
</dbReference>
<gene>
    <name evidence="19" type="primary">galT</name>
    <name evidence="19" type="ORF">EBO15_14300</name>
</gene>
<dbReference type="PIRSF" id="PIRSF000808">
    <property type="entry name" value="GalT"/>
    <property type="match status" value="1"/>
</dbReference>
<evidence type="ECO:0000256" key="7">
    <source>
        <dbReference type="ARBA" id="ARBA00022695"/>
    </source>
</evidence>
<evidence type="ECO:0000313" key="19">
    <source>
        <dbReference type="EMBL" id="RMI44085.1"/>
    </source>
</evidence>
<sequence length="338" mass="37327">MADTARTSVTLADGRELIYFDDAPGLDRTAPDRRDLPPSDPRPEIRFDPVSGEHIVIAAHRQTRTFLPTADAAARAACPLCPGHADSEVPEDGYHVAIFENRFPSLGGPAGGRCEVVCFTDDHDATFADLPPERLATVARAFADRTRELGARADVEEVFLFENRGAEIGATLSHPHGQIYAFPYLTPRTRRILEHDGCVFCEVVKREADGERVIAETANFVAFVPEAARWPYQAQIVPREHVPDLTALGEDRSVELMGLYADVLGRFGRLFDKDVPYMAGWHQGPPAAPRDRAHLWAEIYTPQRTADKLKFLASVETGSGAFLNDVRPEDAAERLRTA</sequence>
<evidence type="ECO:0000259" key="18">
    <source>
        <dbReference type="Pfam" id="PF02744"/>
    </source>
</evidence>
<dbReference type="Gene3D" id="3.30.428.10">
    <property type="entry name" value="HIT-like"/>
    <property type="match status" value="2"/>
</dbReference>
<dbReference type="Pfam" id="PF01087">
    <property type="entry name" value="GalP_UDP_transf"/>
    <property type="match status" value="1"/>
</dbReference>
<dbReference type="SUPFAM" id="SSF54197">
    <property type="entry name" value="HIT-like"/>
    <property type="match status" value="2"/>
</dbReference>
<reference evidence="19 20" key="1">
    <citation type="submission" date="2018-10" db="EMBL/GenBank/DDBJ databases">
        <title>Isolation from soil.</title>
        <authorList>
            <person name="Hu J."/>
        </authorList>
    </citation>
    <scope>NUCLEOTIDE SEQUENCE [LARGE SCALE GENOMIC DNA]</scope>
    <source>
        <strain evidence="19 20">NEAU-Ht49</strain>
    </source>
</reference>
<comment type="pathway">
    <text evidence="2 15">Carbohydrate metabolism; galactose metabolism.</text>
</comment>
<evidence type="ECO:0000256" key="3">
    <source>
        <dbReference type="ARBA" id="ARBA00010951"/>
    </source>
</evidence>
<proteinExistence type="inferred from homology"/>
<evidence type="ECO:0000256" key="5">
    <source>
        <dbReference type="ARBA" id="ARBA00016340"/>
    </source>
</evidence>
<feature type="binding site" evidence="14">
    <location>
        <position position="78"/>
    </location>
    <ligand>
        <name>Zn(2+)</name>
        <dbReference type="ChEBI" id="CHEBI:29105"/>
    </ligand>
</feature>
<evidence type="ECO:0000256" key="10">
    <source>
        <dbReference type="ARBA" id="ARBA00023144"/>
    </source>
</evidence>
<dbReference type="Proteomes" id="UP000282674">
    <property type="component" value="Unassembled WGS sequence"/>
</dbReference>
<dbReference type="EMBL" id="RFFG01000021">
    <property type="protein sequence ID" value="RMI44085.1"/>
    <property type="molecule type" value="Genomic_DNA"/>
</dbReference>
<comment type="caution">
    <text evidence="19">The sequence shown here is derived from an EMBL/GenBank/DDBJ whole genome shotgun (WGS) entry which is preliminary data.</text>
</comment>
<evidence type="ECO:0000313" key="20">
    <source>
        <dbReference type="Proteomes" id="UP000282674"/>
    </source>
</evidence>
<name>A0A3M2M6E7_9ACTN</name>
<evidence type="ECO:0000256" key="12">
    <source>
        <dbReference type="NCBIfam" id="TIGR00209"/>
    </source>
</evidence>
<feature type="binding site" evidence="14">
    <location>
        <position position="123"/>
    </location>
    <ligand>
        <name>Zn(2+)</name>
        <dbReference type="ChEBI" id="CHEBI:29105"/>
    </ligand>
</feature>
<dbReference type="GO" id="GO:0008270">
    <property type="term" value="F:zinc ion binding"/>
    <property type="evidence" value="ECO:0007669"/>
    <property type="project" value="InterPro"/>
</dbReference>
<organism evidence="19 20">
    <name type="scientific">Actinomadura harenae</name>
    <dbReference type="NCBI Taxonomy" id="2483351"/>
    <lineage>
        <taxon>Bacteria</taxon>
        <taxon>Bacillati</taxon>
        <taxon>Actinomycetota</taxon>
        <taxon>Actinomycetes</taxon>
        <taxon>Streptosporangiales</taxon>
        <taxon>Thermomonosporaceae</taxon>
        <taxon>Actinomadura</taxon>
    </lineage>
</organism>
<feature type="compositionally biased region" description="Basic and acidic residues" evidence="16">
    <location>
        <begin position="29"/>
        <end position="44"/>
    </location>
</feature>
<dbReference type="OrthoDB" id="9769064at2"/>
<feature type="region of interest" description="Disordered" evidence="16">
    <location>
        <begin position="23"/>
        <end position="44"/>
    </location>
</feature>
<dbReference type="InterPro" id="IPR005850">
    <property type="entry name" value="GalP_Utransf_C"/>
</dbReference>
<evidence type="ECO:0000256" key="13">
    <source>
        <dbReference type="PIRSR" id="PIRSR000808-1"/>
    </source>
</evidence>